<dbReference type="Pfam" id="PF00144">
    <property type="entry name" value="Beta-lactamase"/>
    <property type="match status" value="1"/>
</dbReference>
<dbReference type="OrthoDB" id="9814204at2"/>
<feature type="domain" description="Beta-lactamase-related" evidence="1">
    <location>
        <begin position="117"/>
        <end position="407"/>
    </location>
</feature>
<dbReference type="InterPro" id="IPR050789">
    <property type="entry name" value="Diverse_Enzym_Activities"/>
</dbReference>
<dbReference type="Gene3D" id="3.40.710.10">
    <property type="entry name" value="DD-peptidase/beta-lactamase superfamily"/>
    <property type="match status" value="1"/>
</dbReference>
<comment type="caution">
    <text evidence="2">The sequence shown here is derived from an EMBL/GenBank/DDBJ whole genome shotgun (WGS) entry which is preliminary data.</text>
</comment>
<evidence type="ECO:0000259" key="1">
    <source>
        <dbReference type="Pfam" id="PF00144"/>
    </source>
</evidence>
<keyword evidence="3" id="KW-1185">Reference proteome</keyword>
<evidence type="ECO:0000313" key="2">
    <source>
        <dbReference type="EMBL" id="TJZ76608.1"/>
    </source>
</evidence>
<reference evidence="2 3" key="1">
    <citation type="submission" date="2019-04" db="EMBL/GenBank/DDBJ databases">
        <authorList>
            <person name="Li J."/>
        </authorList>
    </citation>
    <scope>NUCLEOTIDE SEQUENCE [LARGE SCALE GENOMIC DNA]</scope>
    <source>
        <strain evidence="2 3">CCTCC AB2016182</strain>
    </source>
</reference>
<dbReference type="PANTHER" id="PTHR43283:SF14">
    <property type="entry name" value="BLL8153 PROTEIN"/>
    <property type="match status" value="1"/>
</dbReference>
<dbReference type="InterPro" id="IPR012338">
    <property type="entry name" value="Beta-lactam/transpept-like"/>
</dbReference>
<accession>A0A4V5MS91</accession>
<organism evidence="2 3">
    <name type="scientific">Paracoccus hibiscisoli</name>
    <dbReference type="NCBI Taxonomy" id="2023261"/>
    <lineage>
        <taxon>Bacteria</taxon>
        <taxon>Pseudomonadati</taxon>
        <taxon>Pseudomonadota</taxon>
        <taxon>Alphaproteobacteria</taxon>
        <taxon>Rhodobacterales</taxon>
        <taxon>Paracoccaceae</taxon>
        <taxon>Paracoccus</taxon>
    </lineage>
</organism>
<proteinExistence type="predicted"/>
<name>A0A4V5MS91_9RHOB</name>
<dbReference type="Proteomes" id="UP000306223">
    <property type="component" value="Unassembled WGS sequence"/>
</dbReference>
<dbReference type="InterPro" id="IPR001466">
    <property type="entry name" value="Beta-lactam-related"/>
</dbReference>
<dbReference type="EMBL" id="SUNH01000092">
    <property type="protein sequence ID" value="TJZ76608.1"/>
    <property type="molecule type" value="Genomic_DNA"/>
</dbReference>
<sequence>MEDGMTHSPLYRTRILLSLGGIFLALPATLQAQDYPHAEEPIGTIEDVYDGHLTPDLAVSTFRNIDRLFPTRAIPASDTPRELPEAPVDLPGMVRYQVDDATYDLYDFLSLDNVTGMIVLKDGAVVYETYQRGNTPDTRWMSMSVAKSITSTLVGAAIVDGHIGGLDDLVTDHVPALAGSAYDGVSIRDILLMASGVEWSETYTDPSSDRRELLRAQIEQRPGAAMEVMAALPRAHAPGTHHTYSTGETQVLGEVVHGAVGMPLSDYLAEKIWQPYGMEADATWWLDSPDGVEIGGSGLSATLRDFARFGQFFLEGGVIDGSAILPDGWTETAGLPQELTGGETIDYGYMWWPGWTEPSIADGAFAAIGIQGQNIYINPARNVVIATHMAQPKPLGREPVDPLVVFDAIAAALD</sequence>
<evidence type="ECO:0000313" key="3">
    <source>
        <dbReference type="Proteomes" id="UP000306223"/>
    </source>
</evidence>
<keyword evidence="2" id="KW-0378">Hydrolase</keyword>
<dbReference type="PANTHER" id="PTHR43283">
    <property type="entry name" value="BETA-LACTAMASE-RELATED"/>
    <property type="match status" value="1"/>
</dbReference>
<dbReference type="AlphaFoldDB" id="A0A4V5MS91"/>
<dbReference type="SUPFAM" id="SSF56601">
    <property type="entry name" value="beta-lactamase/transpeptidase-like"/>
    <property type="match status" value="1"/>
</dbReference>
<dbReference type="GO" id="GO:0016787">
    <property type="term" value="F:hydrolase activity"/>
    <property type="evidence" value="ECO:0007669"/>
    <property type="project" value="UniProtKB-KW"/>
</dbReference>
<gene>
    <name evidence="2" type="ORF">FA740_19440</name>
</gene>
<protein>
    <submittedName>
        <fullName evidence="2">Serine hydrolase</fullName>
    </submittedName>
</protein>